<comment type="function">
    <text evidence="1">Adenylyltransferase that mediates the addition of adenosine 5'-monophosphate (AMP) to specific residues of target proteins.</text>
</comment>
<feature type="domain" description="Fido" evidence="5">
    <location>
        <begin position="125"/>
        <end position="274"/>
    </location>
</feature>
<dbReference type="GO" id="GO:0000287">
    <property type="term" value="F:magnesium ion binding"/>
    <property type="evidence" value="ECO:0007669"/>
    <property type="project" value="UniProtKB-UniRule"/>
</dbReference>
<feature type="binding site" evidence="4">
    <location>
        <begin position="214"/>
        <end position="221"/>
    </location>
    <ligand>
        <name>ATP</name>
        <dbReference type="ChEBI" id="CHEBI:30616"/>
    </ligand>
</feature>
<reference evidence="6 7" key="1">
    <citation type="journal article" date="2013" name="Genome Announc.">
        <title>Draft Genome Sequence of the Methanotrophic Gammaproteobacterium Methyloglobulus morosus DSM 22980 Strain KoM1.</title>
        <authorList>
            <person name="Poehlein A."/>
            <person name="Deutzmann J.S."/>
            <person name="Daniel R."/>
            <person name="Simeonova D.D."/>
        </authorList>
    </citation>
    <scope>NUCLEOTIDE SEQUENCE [LARGE SCALE GENOMIC DNA]</scope>
    <source>
        <strain evidence="6 7">KoM1</strain>
    </source>
</reference>
<dbReference type="PATRIC" id="fig|1116472.3.peg.3772"/>
<keyword evidence="1 6" id="KW-0548">Nucleotidyltransferase</keyword>
<dbReference type="OrthoDB" id="9807853at2"/>
<dbReference type="RefSeq" id="WP_023496379.1">
    <property type="nucleotide sequence ID" value="NZ_AYLO01000150.1"/>
</dbReference>
<organism evidence="6 7">
    <name type="scientific">Methyloglobulus morosus KoM1</name>
    <dbReference type="NCBI Taxonomy" id="1116472"/>
    <lineage>
        <taxon>Bacteria</taxon>
        <taxon>Pseudomonadati</taxon>
        <taxon>Pseudomonadota</taxon>
        <taxon>Gammaproteobacteria</taxon>
        <taxon>Methylococcales</taxon>
        <taxon>Methylococcaceae</taxon>
        <taxon>Methyloglobulus</taxon>
    </lineage>
</organism>
<keyword evidence="1 6" id="KW-0808">Transferase</keyword>
<evidence type="ECO:0000259" key="5">
    <source>
        <dbReference type="PROSITE" id="PS51459"/>
    </source>
</evidence>
<dbReference type="AlphaFoldDB" id="V5BIA6"/>
<accession>V5BIA6</accession>
<feature type="binding site" evidence="2">
    <location>
        <position position="210"/>
    </location>
    <ligand>
        <name>ATP</name>
        <dbReference type="ChEBI" id="CHEBI:30616"/>
    </ligand>
</feature>
<evidence type="ECO:0000313" key="7">
    <source>
        <dbReference type="Proteomes" id="UP000017842"/>
    </source>
</evidence>
<evidence type="ECO:0000256" key="3">
    <source>
        <dbReference type="PIRSR" id="PIRSR640198-1"/>
    </source>
</evidence>
<dbReference type="GO" id="GO:0005524">
    <property type="term" value="F:ATP binding"/>
    <property type="evidence" value="ECO:0007669"/>
    <property type="project" value="UniProtKB-UniRule"/>
</dbReference>
<protein>
    <recommendedName>
        <fullName evidence="1">Protein adenylyltransferase</fullName>
        <ecNumber evidence="1">2.7.7.108</ecNumber>
    </recommendedName>
    <alternativeName>
        <fullName evidence="1">AMPylator</fullName>
    </alternativeName>
</protein>
<feature type="binding site" evidence="2">
    <location>
        <position position="252"/>
    </location>
    <ligand>
        <name>ATP</name>
        <dbReference type="ChEBI" id="CHEBI:30616"/>
    </ligand>
</feature>
<comment type="subunit">
    <text evidence="1">Homodimer.</text>
</comment>
<dbReference type="Pfam" id="PF13784">
    <property type="entry name" value="Fic_N"/>
    <property type="match status" value="1"/>
</dbReference>
<dbReference type="InterPro" id="IPR036597">
    <property type="entry name" value="Fido-like_dom_sf"/>
</dbReference>
<evidence type="ECO:0000256" key="4">
    <source>
        <dbReference type="PIRSR" id="PIRSR640198-2"/>
    </source>
</evidence>
<gene>
    <name evidence="6" type="ORF">MGMO_164c00190</name>
</gene>
<dbReference type="PANTHER" id="PTHR13504:SF38">
    <property type="entry name" value="FIDO DOMAIN-CONTAINING PROTEIN"/>
    <property type="match status" value="1"/>
</dbReference>
<dbReference type="PROSITE" id="PS51459">
    <property type="entry name" value="FIDO"/>
    <property type="match status" value="1"/>
</dbReference>
<comment type="catalytic activity">
    <reaction evidence="1">
        <text>L-tyrosyl-[protein] + ATP = O-(5'-adenylyl)-L-tyrosyl-[protein] + diphosphate</text>
        <dbReference type="Rhea" id="RHEA:54288"/>
        <dbReference type="Rhea" id="RHEA-COMP:10136"/>
        <dbReference type="Rhea" id="RHEA-COMP:13846"/>
        <dbReference type="ChEBI" id="CHEBI:30616"/>
        <dbReference type="ChEBI" id="CHEBI:33019"/>
        <dbReference type="ChEBI" id="CHEBI:46858"/>
        <dbReference type="ChEBI" id="CHEBI:83624"/>
        <dbReference type="EC" id="2.7.7.108"/>
    </reaction>
</comment>
<dbReference type="SUPFAM" id="SSF140931">
    <property type="entry name" value="Fic-like"/>
    <property type="match status" value="1"/>
</dbReference>
<dbReference type="EMBL" id="AYLO01000150">
    <property type="protein sequence ID" value="ESS67484.1"/>
    <property type="molecule type" value="Genomic_DNA"/>
</dbReference>
<dbReference type="Gene3D" id="1.10.3290.10">
    <property type="entry name" value="Fido-like domain"/>
    <property type="match status" value="1"/>
</dbReference>
<keyword evidence="1 2" id="KW-0067">ATP-binding</keyword>
<keyword evidence="7" id="KW-1185">Reference proteome</keyword>
<dbReference type="PANTHER" id="PTHR13504">
    <property type="entry name" value="FIDO DOMAIN-CONTAINING PROTEIN DDB_G0283145"/>
    <property type="match status" value="1"/>
</dbReference>
<dbReference type="GO" id="GO:0042803">
    <property type="term" value="F:protein homodimerization activity"/>
    <property type="evidence" value="ECO:0007669"/>
    <property type="project" value="UniProtKB-UniRule"/>
</dbReference>
<evidence type="ECO:0000256" key="1">
    <source>
        <dbReference type="PIRNR" id="PIRNR038925"/>
    </source>
</evidence>
<dbReference type="Pfam" id="PF02661">
    <property type="entry name" value="Fic"/>
    <property type="match status" value="1"/>
</dbReference>
<proteinExistence type="predicted"/>
<dbReference type="PIRSF" id="PIRSF038925">
    <property type="entry name" value="AMP-prot_trans"/>
    <property type="match status" value="1"/>
</dbReference>
<dbReference type="InterPro" id="IPR026287">
    <property type="entry name" value="SoFic-like"/>
</dbReference>
<dbReference type="GO" id="GO:0070733">
    <property type="term" value="F:AMPylase activity"/>
    <property type="evidence" value="ECO:0007669"/>
    <property type="project" value="UniProtKB-UniRule"/>
</dbReference>
<sequence>MNLGDYQAGTYEAQYEYRSFLPAPIHHPWIIADPKLQTLLGQADRALGELNAFSQLVPDIEFFIRTYVVKEATLSSRIEGTQTSIEDAFKNAEDLQPEKRDDWAEVQNYIRAINYAIETLEKLPFSNRLLRETHAILMSGVRGQTKQPGEFRVSQNWIGVSLKNAVFVPPHHTHVSELMSDLEKFLHDDEVNVPPLIKIALAHYQFETVHPFLDGNGRLGRLMISLYLASEGLLSKPALYLSAYFEKNKTAYVDHLMAVREGNHIRDWLVFFLHGVKETAESAISVFRAIIQLKERIEREVLPRFSHRRQDNAQRLMRHLYQKPVVDIKEICLLLNTVPNTAGALVSDLIKYDVIKEVTGQQRNRIFVFGEYLYLFTR</sequence>
<comment type="catalytic activity">
    <reaction evidence="1">
        <text>L-threonyl-[protein] + ATP = 3-O-(5'-adenylyl)-L-threonyl-[protein] + diphosphate</text>
        <dbReference type="Rhea" id="RHEA:54292"/>
        <dbReference type="Rhea" id="RHEA-COMP:11060"/>
        <dbReference type="Rhea" id="RHEA-COMP:13847"/>
        <dbReference type="ChEBI" id="CHEBI:30013"/>
        <dbReference type="ChEBI" id="CHEBI:30616"/>
        <dbReference type="ChEBI" id="CHEBI:33019"/>
        <dbReference type="ChEBI" id="CHEBI:138113"/>
        <dbReference type="EC" id="2.7.7.108"/>
    </reaction>
</comment>
<feature type="binding site" evidence="2">
    <location>
        <begin position="215"/>
        <end position="221"/>
    </location>
    <ligand>
        <name>ATP</name>
        <dbReference type="ChEBI" id="CHEBI:30616"/>
    </ligand>
</feature>
<dbReference type="InterPro" id="IPR040198">
    <property type="entry name" value="Fido_containing"/>
</dbReference>
<keyword evidence="1 2" id="KW-0547">Nucleotide-binding</keyword>
<evidence type="ECO:0000256" key="2">
    <source>
        <dbReference type="PIRSR" id="PIRSR038925-1"/>
    </source>
</evidence>
<dbReference type="eggNOG" id="COG3177">
    <property type="taxonomic scope" value="Bacteria"/>
</dbReference>
<feature type="binding site" evidence="2">
    <location>
        <position position="79"/>
    </location>
    <ligand>
        <name>ATP</name>
        <dbReference type="ChEBI" id="CHEBI:30616"/>
    </ligand>
</feature>
<comment type="caution">
    <text evidence="6">The sequence shown here is derived from an EMBL/GenBank/DDBJ whole genome shotgun (WGS) entry which is preliminary data.</text>
</comment>
<evidence type="ECO:0000313" key="6">
    <source>
        <dbReference type="EMBL" id="ESS67484.1"/>
    </source>
</evidence>
<dbReference type="EC" id="2.7.7.108" evidence="1"/>
<dbReference type="InterPro" id="IPR025758">
    <property type="entry name" value="Fic/DOC_N"/>
</dbReference>
<name>V5BIA6_9GAMM</name>
<dbReference type="STRING" id="1116472.MGMO_164c00190"/>
<dbReference type="Proteomes" id="UP000017842">
    <property type="component" value="Unassembled WGS sequence"/>
</dbReference>
<feature type="active site" evidence="3">
    <location>
        <position position="210"/>
    </location>
</feature>
<dbReference type="InterPro" id="IPR003812">
    <property type="entry name" value="Fido"/>
</dbReference>